<gene>
    <name evidence="3" type="ORF">GIS00_16825</name>
</gene>
<feature type="region of interest" description="Disordered" evidence="1">
    <location>
        <begin position="1"/>
        <end position="113"/>
    </location>
</feature>
<comment type="caution">
    <text evidence="3">The sequence shown here is derived from an EMBL/GenBank/DDBJ whole genome shotgun (WGS) entry which is preliminary data.</text>
</comment>
<evidence type="ECO:0000313" key="4">
    <source>
        <dbReference type="Proteomes" id="UP000460221"/>
    </source>
</evidence>
<protein>
    <recommendedName>
        <fullName evidence="2">DUF1023 domain-containing protein</fullName>
    </recommendedName>
</protein>
<reference evidence="3 4" key="1">
    <citation type="submission" date="2019-11" db="EMBL/GenBank/DDBJ databases">
        <authorList>
            <person name="Jiang L.-Q."/>
        </authorList>
    </citation>
    <scope>NUCLEOTIDE SEQUENCE [LARGE SCALE GENOMIC DNA]</scope>
    <source>
        <strain evidence="3 4">YIM 132087</strain>
    </source>
</reference>
<evidence type="ECO:0000256" key="1">
    <source>
        <dbReference type="SAM" id="MobiDB-lite"/>
    </source>
</evidence>
<accession>A0A7K1FQG3</accession>
<feature type="region of interest" description="Disordered" evidence="1">
    <location>
        <begin position="727"/>
        <end position="753"/>
    </location>
</feature>
<evidence type="ECO:0000259" key="2">
    <source>
        <dbReference type="Pfam" id="PF06259"/>
    </source>
</evidence>
<feature type="compositionally biased region" description="Low complexity" evidence="1">
    <location>
        <begin position="8"/>
        <end position="19"/>
    </location>
</feature>
<dbReference type="Proteomes" id="UP000460221">
    <property type="component" value="Unassembled WGS sequence"/>
</dbReference>
<sequence>MPTAVHIPPGSTPAAAAGGQRCPGVPHLTRRRLADRRHRCPATALLRSRRTRRTTGRAGDHRPVRGGRTAGGDGGGRPDRHRGHEPRRRPTGRCAGAGRRHPDGSPVVGGPGAAARRVPVSDWSLLGLAADPVPGSPSELRVLAAGFAARAEVDRAAVGDLRAASALLATGWDSGGGSSVAVALAAPVTAFDRGSLALTSGAEVLVAYAGRMEERQSRCAVLLEAAQRNAATITMLESPWPVAGLTPVFERTRQIRELAGLTAGLGTEAALLQFEATLDATATAELLGESLVALVLLAVRTVTAGGAGPVGSGVPGSATATGHPGSASVAVDPALLAGAPAVPADPAAAARWWSGLSEPVREQLIATYPGLLGSAAGLPADVRDRASRASLAEDLATAEAVAAATGSGLPPPGTDPELVRAQLAAAGWSEQDITSLLGSRAVDEALARAEAAAGGDPVQLLIYDPDAFDGHGRAAISVGDMATADNVAVLVPGMGSDVPGYLDNQLGNALDLKAEADRTAGTTAVVAWVGYRAPGVDVAVSDPALAAAGAALLTQDLAGFAGTRTGDPGRTTVVAHSYGSTTASFAFAGGADADALVLIGSPGAGPADSVGDYPGLGPGSVFVGAASGDPVTTHAQLAGDGFLEGWEGIAGASAVLFPGVVGMVGSMRSRLGNDPAGAGFGATRFHAETGSTNTLDPANHSQYYRPGSESLANIAAVVKGRLHEVTVAPPRPPGTGHWDGRDPEATHVPRPPR</sequence>
<dbReference type="Pfam" id="PF06259">
    <property type="entry name" value="Abhydrolase_8"/>
    <property type="match status" value="1"/>
</dbReference>
<evidence type="ECO:0000313" key="3">
    <source>
        <dbReference type="EMBL" id="MTD15599.1"/>
    </source>
</evidence>
<dbReference type="InterPro" id="IPR010427">
    <property type="entry name" value="DUF1023"/>
</dbReference>
<feature type="domain" description="DUF1023" evidence="2">
    <location>
        <begin position="470"/>
        <end position="638"/>
    </location>
</feature>
<feature type="compositionally biased region" description="Basic residues" evidence="1">
    <location>
        <begin position="79"/>
        <end position="91"/>
    </location>
</feature>
<feature type="compositionally biased region" description="Basic and acidic residues" evidence="1">
    <location>
        <begin position="738"/>
        <end position="747"/>
    </location>
</feature>
<name>A0A7K1FQG3_9ACTN</name>
<dbReference type="AlphaFoldDB" id="A0A7K1FQG3"/>
<organism evidence="3 4">
    <name type="scientific">Nakamurella alba</name>
    <dbReference type="NCBI Taxonomy" id="2665158"/>
    <lineage>
        <taxon>Bacteria</taxon>
        <taxon>Bacillati</taxon>
        <taxon>Actinomycetota</taxon>
        <taxon>Actinomycetes</taxon>
        <taxon>Nakamurellales</taxon>
        <taxon>Nakamurellaceae</taxon>
        <taxon>Nakamurella</taxon>
    </lineage>
</organism>
<feature type="compositionally biased region" description="Basic residues" evidence="1">
    <location>
        <begin position="28"/>
        <end position="40"/>
    </location>
</feature>
<keyword evidence="4" id="KW-1185">Reference proteome</keyword>
<dbReference type="EMBL" id="WLYK01000006">
    <property type="protein sequence ID" value="MTD15599.1"/>
    <property type="molecule type" value="Genomic_DNA"/>
</dbReference>
<proteinExistence type="predicted"/>